<dbReference type="Gene3D" id="3.40.50.720">
    <property type="entry name" value="NAD(P)-binding Rossmann-like Domain"/>
    <property type="match status" value="1"/>
</dbReference>
<dbReference type="SUPFAM" id="SSF51735">
    <property type="entry name" value="NAD(P)-binding Rossmann-fold domains"/>
    <property type="match status" value="1"/>
</dbReference>
<keyword evidence="4" id="KW-1185">Reference proteome</keyword>
<sequence>MSMTSRPSSGEDRAIAVYGAYGHTGRFVVAELRKRGCTPILSGRDPVQLHAFAAMYPSLDARPASIDDPASLDRALVGATAVINCAGPFLDTAAPVIEAALRARIHYLDVAAEQAAVLDTFENHSDGAREAGVVLLPAMAFYGGLADLLATAAMGDWTSADEARIAVALDSWLPTKGTRLTGERNTVPRVVVSKGALAPLANPPQTRSWEFSAPFGTQDVVALPLSEIISLSRHLQIPEIHAYMNLNPLRDLRDPGTPAPTASDDSGRSAQLFLVDVKVRKGGQWRRAKASGRDIYAISAPLIVEAAVRIAEHPAKLRGAFAPGQIFDAHDFLQALGPEQLTIGFSSGSAAEAEHEGRVTAPSVSITRAKPGYSG</sequence>
<evidence type="ECO:0000313" key="3">
    <source>
        <dbReference type="EMBL" id="MFC5525598.1"/>
    </source>
</evidence>
<dbReference type="PANTHER" id="PTHR43781:SF1">
    <property type="entry name" value="SACCHAROPINE DEHYDROGENASE"/>
    <property type="match status" value="1"/>
</dbReference>
<proteinExistence type="predicted"/>
<dbReference type="InterPro" id="IPR036291">
    <property type="entry name" value="NAD(P)-bd_dom_sf"/>
</dbReference>
<dbReference type="RefSeq" id="WP_377318834.1">
    <property type="nucleotide sequence ID" value="NZ_JBHSNF010000001.1"/>
</dbReference>
<comment type="caution">
    <text evidence="3">The sequence shown here is derived from an EMBL/GenBank/DDBJ whole genome shotgun (WGS) entry which is preliminary data.</text>
</comment>
<reference evidence="4" key="1">
    <citation type="journal article" date="2019" name="Int. J. Syst. Evol. Microbiol.">
        <title>The Global Catalogue of Microorganisms (GCM) 10K type strain sequencing project: providing services to taxonomists for standard genome sequencing and annotation.</title>
        <authorList>
            <consortium name="The Broad Institute Genomics Platform"/>
            <consortium name="The Broad Institute Genome Sequencing Center for Infectious Disease"/>
            <person name="Wu L."/>
            <person name="Ma J."/>
        </authorList>
    </citation>
    <scope>NUCLEOTIDE SEQUENCE [LARGE SCALE GENOMIC DNA]</scope>
    <source>
        <strain evidence="4">CGMCC 1.16619</strain>
    </source>
</reference>
<dbReference type="Pfam" id="PF03435">
    <property type="entry name" value="Sacchrp_dh_NADP"/>
    <property type="match status" value="1"/>
</dbReference>
<feature type="region of interest" description="Disordered" evidence="1">
    <location>
        <begin position="354"/>
        <end position="375"/>
    </location>
</feature>
<dbReference type="EMBL" id="JBHSNF010000001">
    <property type="protein sequence ID" value="MFC5525598.1"/>
    <property type="molecule type" value="Genomic_DNA"/>
</dbReference>
<feature type="domain" description="Saccharopine dehydrogenase NADP binding" evidence="2">
    <location>
        <begin position="15"/>
        <end position="134"/>
    </location>
</feature>
<gene>
    <name evidence="3" type="ORF">ACFPPA_07560</name>
</gene>
<dbReference type="PANTHER" id="PTHR43781">
    <property type="entry name" value="SACCHAROPINE DEHYDROGENASE"/>
    <property type="match status" value="1"/>
</dbReference>
<evidence type="ECO:0000256" key="1">
    <source>
        <dbReference type="SAM" id="MobiDB-lite"/>
    </source>
</evidence>
<dbReference type="Proteomes" id="UP001596114">
    <property type="component" value="Unassembled WGS sequence"/>
</dbReference>
<evidence type="ECO:0000259" key="2">
    <source>
        <dbReference type="Pfam" id="PF03435"/>
    </source>
</evidence>
<name>A0ABW0QLE6_9GAMM</name>
<evidence type="ECO:0000313" key="4">
    <source>
        <dbReference type="Proteomes" id="UP001596114"/>
    </source>
</evidence>
<accession>A0ABW0QLE6</accession>
<dbReference type="InterPro" id="IPR005097">
    <property type="entry name" value="Sacchrp_dh_NADP-bd"/>
</dbReference>
<protein>
    <submittedName>
        <fullName evidence="3">Saccharopine dehydrogenase family protein</fullName>
    </submittedName>
</protein>
<organism evidence="3 4">
    <name type="scientific">Rhodanobacter ginsengisoli</name>
    <dbReference type="NCBI Taxonomy" id="418646"/>
    <lineage>
        <taxon>Bacteria</taxon>
        <taxon>Pseudomonadati</taxon>
        <taxon>Pseudomonadota</taxon>
        <taxon>Gammaproteobacteria</taxon>
        <taxon>Lysobacterales</taxon>
        <taxon>Rhodanobacteraceae</taxon>
        <taxon>Rhodanobacter</taxon>
    </lineage>
</organism>